<feature type="chain" id="PRO_5046731271" evidence="2">
    <location>
        <begin position="25"/>
        <end position="337"/>
    </location>
</feature>
<comment type="caution">
    <text evidence="3">The sequence shown here is derived from an EMBL/GenBank/DDBJ whole genome shotgun (WGS) entry which is preliminary data.</text>
</comment>
<protein>
    <submittedName>
        <fullName evidence="3">Uncharacterized protein</fullName>
    </submittedName>
</protein>
<gene>
    <name evidence="3" type="ORF">GCM10025770_05530</name>
</gene>
<accession>A0ABP9QAF4</accession>
<feature type="compositionally biased region" description="Pro residues" evidence="1">
    <location>
        <begin position="247"/>
        <end position="273"/>
    </location>
</feature>
<evidence type="ECO:0000256" key="2">
    <source>
        <dbReference type="SAM" id="SignalP"/>
    </source>
</evidence>
<keyword evidence="4" id="KW-1185">Reference proteome</keyword>
<evidence type="ECO:0000313" key="4">
    <source>
        <dbReference type="Proteomes" id="UP001500547"/>
    </source>
</evidence>
<feature type="signal peptide" evidence="2">
    <location>
        <begin position="1"/>
        <end position="24"/>
    </location>
</feature>
<dbReference type="RefSeq" id="WP_345531302.1">
    <property type="nucleotide sequence ID" value="NZ_BAABLD010000002.1"/>
</dbReference>
<reference evidence="4" key="1">
    <citation type="journal article" date="2019" name="Int. J. Syst. Evol. Microbiol.">
        <title>The Global Catalogue of Microorganisms (GCM) 10K type strain sequencing project: providing services to taxonomists for standard genome sequencing and annotation.</title>
        <authorList>
            <consortium name="The Broad Institute Genomics Platform"/>
            <consortium name="The Broad Institute Genome Sequencing Center for Infectious Disease"/>
            <person name="Wu L."/>
            <person name="Ma J."/>
        </authorList>
    </citation>
    <scope>NUCLEOTIDE SEQUENCE [LARGE SCALE GENOMIC DNA]</scope>
    <source>
        <strain evidence="4">JCM 18715</strain>
    </source>
</reference>
<feature type="region of interest" description="Disordered" evidence="1">
    <location>
        <begin position="192"/>
        <end position="322"/>
    </location>
</feature>
<dbReference type="EMBL" id="BAABLD010000002">
    <property type="protein sequence ID" value="GAA5159378.1"/>
    <property type="molecule type" value="Genomic_DNA"/>
</dbReference>
<evidence type="ECO:0000256" key="1">
    <source>
        <dbReference type="SAM" id="MobiDB-lite"/>
    </source>
</evidence>
<proteinExistence type="predicted"/>
<evidence type="ECO:0000313" key="3">
    <source>
        <dbReference type="EMBL" id="GAA5159378.1"/>
    </source>
</evidence>
<name>A0ABP9QAF4_9RHOO</name>
<organism evidence="3 4">
    <name type="scientific">Viridibacterium curvum</name>
    <dbReference type="NCBI Taxonomy" id="1101404"/>
    <lineage>
        <taxon>Bacteria</taxon>
        <taxon>Pseudomonadati</taxon>
        <taxon>Pseudomonadota</taxon>
        <taxon>Betaproteobacteria</taxon>
        <taxon>Rhodocyclales</taxon>
        <taxon>Rhodocyclaceae</taxon>
        <taxon>Viridibacterium</taxon>
    </lineage>
</organism>
<dbReference type="Proteomes" id="UP001500547">
    <property type="component" value="Unassembled WGS sequence"/>
</dbReference>
<sequence length="337" mass="36072">MIKKHTSVIATLLYLLATLMPAQAQTSANLREIVLGPSDRYTLPETNEWRPEVLTEATDRFADVRVRPKQGQALSLTLYFLADPLTQARFNTPDKIAATVTRNAEPSLRQSIERKVTLSPIRVHGSYGSLSVLTAAELRGAPGEFRYQTRGMVRISPEAALGFTLLSNAIDTTEYRQALDYIYDFIQRPRPTAAPATSTRPQPAVVEEPLRKPPTAPAPSGAQPATQQTRIPDPVRAPTAPSVDAPLPKPVAEPPPPAPAAVQPVPQPAPVQPAPARIEAPKPVAAPAPTPAAAPTPPAPAPQPAPAAPAQRAPGDKRDCLNLPSNAEIIRCVNSRR</sequence>
<feature type="compositionally biased region" description="Pro residues" evidence="1">
    <location>
        <begin position="284"/>
        <end position="307"/>
    </location>
</feature>
<keyword evidence="2" id="KW-0732">Signal</keyword>